<evidence type="ECO:0000313" key="3">
    <source>
        <dbReference type="Proteomes" id="UP001651158"/>
    </source>
</evidence>
<evidence type="ECO:0000256" key="1">
    <source>
        <dbReference type="SAM" id="MobiDB-lite"/>
    </source>
</evidence>
<gene>
    <name evidence="2" type="ORF">TcWFU_007930</name>
</gene>
<dbReference type="EMBL" id="JAKROA010000007">
    <property type="protein sequence ID" value="KAL5105893.1"/>
    <property type="molecule type" value="Genomic_DNA"/>
</dbReference>
<feature type="compositionally biased region" description="Basic and acidic residues" evidence="1">
    <location>
        <begin position="9"/>
        <end position="25"/>
    </location>
</feature>
<dbReference type="Proteomes" id="UP001651158">
    <property type="component" value="Unassembled WGS sequence"/>
</dbReference>
<feature type="region of interest" description="Disordered" evidence="1">
    <location>
        <begin position="162"/>
        <end position="184"/>
    </location>
</feature>
<proteinExistence type="predicted"/>
<comment type="caution">
    <text evidence="2">The sequence shown here is derived from an EMBL/GenBank/DDBJ whole genome shotgun (WGS) entry which is preliminary data.</text>
</comment>
<evidence type="ECO:0000313" key="2">
    <source>
        <dbReference type="EMBL" id="KAL5105893.1"/>
    </source>
</evidence>
<sequence length="184" mass="21147">MRVVIKMTPSHEECRGQSRRPESTRRQRSSTQSKSPQPQRQRHTKSQSSSRPKSTERYRHSHSHTRSRPRPKSRLSSPLSTSTIEGCAGFSSSSSSISTGRENFRIIRRGRSHSGKMTHGGKQCSTVVVELDDTERSKEPRSKRRLYAPKYDPKSEFYMVTEVGEREPSRERRGTRIAGHKHKN</sequence>
<accession>A0ABR4Q953</accession>
<feature type="compositionally biased region" description="Basic residues" evidence="1">
    <location>
        <begin position="59"/>
        <end position="73"/>
    </location>
</feature>
<feature type="region of interest" description="Disordered" evidence="1">
    <location>
        <begin position="1"/>
        <end position="103"/>
    </location>
</feature>
<protein>
    <submittedName>
        <fullName evidence="2">Uncharacterized protein</fullName>
    </submittedName>
</protein>
<feature type="compositionally biased region" description="Low complexity" evidence="1">
    <location>
        <begin position="74"/>
        <end position="83"/>
    </location>
</feature>
<organism evidence="2 3">
    <name type="scientific">Taenia crassiceps</name>
    <dbReference type="NCBI Taxonomy" id="6207"/>
    <lineage>
        <taxon>Eukaryota</taxon>
        <taxon>Metazoa</taxon>
        <taxon>Spiralia</taxon>
        <taxon>Lophotrochozoa</taxon>
        <taxon>Platyhelminthes</taxon>
        <taxon>Cestoda</taxon>
        <taxon>Eucestoda</taxon>
        <taxon>Cyclophyllidea</taxon>
        <taxon>Taeniidae</taxon>
        <taxon>Taenia</taxon>
    </lineage>
</organism>
<feature type="compositionally biased region" description="Basic residues" evidence="1">
    <location>
        <begin position="175"/>
        <end position="184"/>
    </location>
</feature>
<keyword evidence="3" id="KW-1185">Reference proteome</keyword>
<feature type="compositionally biased region" description="Low complexity" evidence="1">
    <location>
        <begin position="29"/>
        <end position="39"/>
    </location>
</feature>
<name>A0ABR4Q953_9CEST</name>
<feature type="compositionally biased region" description="Basic and acidic residues" evidence="1">
    <location>
        <begin position="163"/>
        <end position="174"/>
    </location>
</feature>
<reference evidence="2 3" key="1">
    <citation type="journal article" date="2022" name="Front. Cell. Infect. Microbiol.">
        <title>The Genomes of Two Strains of Taenia crassiceps the Animal Model for the Study of Human Cysticercosis.</title>
        <authorList>
            <person name="Bobes R.J."/>
            <person name="Estrada K."/>
            <person name="Rios-Valencia D.G."/>
            <person name="Calderon-Gallegos A."/>
            <person name="de la Torre P."/>
            <person name="Carrero J.C."/>
            <person name="Sanchez-Flores A."/>
            <person name="Laclette J.P."/>
        </authorList>
    </citation>
    <scope>NUCLEOTIDE SEQUENCE [LARGE SCALE GENOMIC DNA]</scope>
    <source>
        <strain evidence="2">WFUcys</strain>
    </source>
</reference>